<dbReference type="AlphaFoldDB" id="A0ABD6AKF6"/>
<feature type="compositionally biased region" description="Basic and acidic residues" evidence="1">
    <location>
        <begin position="1"/>
        <end position="20"/>
    </location>
</feature>
<accession>A0ABD6AKF6</accession>
<sequence>MADDRDTMKDVSHTAPHDTSAKGVWRRGRGPVEEEEEEEE</sequence>
<keyword evidence="3" id="KW-1185">Reference proteome</keyword>
<evidence type="ECO:0000313" key="3">
    <source>
        <dbReference type="Proteomes" id="UP001596545"/>
    </source>
</evidence>
<dbReference type="EMBL" id="JBHTBL010000005">
    <property type="protein sequence ID" value="MFC7324622.1"/>
    <property type="molecule type" value="Genomic_DNA"/>
</dbReference>
<evidence type="ECO:0000313" key="2">
    <source>
        <dbReference type="EMBL" id="MFC7324622.1"/>
    </source>
</evidence>
<dbReference type="Proteomes" id="UP001596545">
    <property type="component" value="Unassembled WGS sequence"/>
</dbReference>
<gene>
    <name evidence="2" type="ORF">ACFQMF_08525</name>
</gene>
<organism evidence="2 3">
    <name type="scientific">Halorubrum rutilum</name>
    <dbReference type="NCBI Taxonomy" id="1364933"/>
    <lineage>
        <taxon>Archaea</taxon>
        <taxon>Methanobacteriati</taxon>
        <taxon>Methanobacteriota</taxon>
        <taxon>Stenosarchaea group</taxon>
        <taxon>Halobacteria</taxon>
        <taxon>Halobacteriales</taxon>
        <taxon>Haloferacaceae</taxon>
        <taxon>Halorubrum</taxon>
    </lineage>
</organism>
<protein>
    <submittedName>
        <fullName evidence="2">Uncharacterized protein</fullName>
    </submittedName>
</protein>
<dbReference type="InterPro" id="IPR058742">
    <property type="entry name" value="DUF7989"/>
</dbReference>
<dbReference type="RefSeq" id="WP_256408986.1">
    <property type="nucleotide sequence ID" value="NZ_JANHDN010000004.1"/>
</dbReference>
<feature type="region of interest" description="Disordered" evidence="1">
    <location>
        <begin position="1"/>
        <end position="40"/>
    </location>
</feature>
<reference evidence="2 3" key="1">
    <citation type="journal article" date="2019" name="Int. J. Syst. Evol. Microbiol.">
        <title>The Global Catalogue of Microorganisms (GCM) 10K type strain sequencing project: providing services to taxonomists for standard genome sequencing and annotation.</title>
        <authorList>
            <consortium name="The Broad Institute Genomics Platform"/>
            <consortium name="The Broad Institute Genome Sequencing Center for Infectious Disease"/>
            <person name="Wu L."/>
            <person name="Ma J."/>
        </authorList>
    </citation>
    <scope>NUCLEOTIDE SEQUENCE [LARGE SCALE GENOMIC DNA]</scope>
    <source>
        <strain evidence="2 3">CGMCC 1.12554</strain>
    </source>
</reference>
<name>A0ABD6AKF6_9EURY</name>
<proteinExistence type="predicted"/>
<evidence type="ECO:0000256" key="1">
    <source>
        <dbReference type="SAM" id="MobiDB-lite"/>
    </source>
</evidence>
<comment type="caution">
    <text evidence="2">The sequence shown here is derived from an EMBL/GenBank/DDBJ whole genome shotgun (WGS) entry which is preliminary data.</text>
</comment>
<dbReference type="Pfam" id="PF25951">
    <property type="entry name" value="DUF7989"/>
    <property type="match status" value="1"/>
</dbReference>